<evidence type="ECO:0000313" key="1">
    <source>
        <dbReference type="EMBL" id="CCD51674.1"/>
    </source>
</evidence>
<name>G2YIY7_BOTF4</name>
<sequence>MNYKARKGIKKTLVSATVDNKWIAKMVGKVTKKLEEAKGDIGYAGDIKVPLGPCRLGEEARERDG</sequence>
<dbReference type="AlphaFoldDB" id="G2YIY7"/>
<dbReference type="OrthoDB" id="5372451at2759"/>
<organism evidence="1 2">
    <name type="scientific">Botryotinia fuckeliana (strain T4)</name>
    <name type="common">Noble rot fungus</name>
    <name type="synonym">Botrytis cinerea</name>
    <dbReference type="NCBI Taxonomy" id="999810"/>
    <lineage>
        <taxon>Eukaryota</taxon>
        <taxon>Fungi</taxon>
        <taxon>Dikarya</taxon>
        <taxon>Ascomycota</taxon>
        <taxon>Pezizomycotina</taxon>
        <taxon>Leotiomycetes</taxon>
        <taxon>Helotiales</taxon>
        <taxon>Sclerotiniaceae</taxon>
        <taxon>Botrytis</taxon>
    </lineage>
</organism>
<gene>
    <name evidence="1" type="ORF">BofuT4_P019800.1</name>
</gene>
<dbReference type="EMBL" id="FQ790337">
    <property type="protein sequence ID" value="CCD51674.1"/>
    <property type="molecule type" value="Genomic_DNA"/>
</dbReference>
<accession>G2YIY7</accession>
<protein>
    <submittedName>
        <fullName evidence="1">Uncharacterized protein</fullName>
    </submittedName>
</protein>
<reference evidence="2" key="1">
    <citation type="journal article" date="2011" name="PLoS Genet.">
        <title>Genomic analysis of the necrotrophic fungal pathogens Sclerotinia sclerotiorum and Botrytis cinerea.</title>
        <authorList>
            <person name="Amselem J."/>
            <person name="Cuomo C.A."/>
            <person name="van Kan J.A."/>
            <person name="Viaud M."/>
            <person name="Benito E.P."/>
            <person name="Couloux A."/>
            <person name="Coutinho P.M."/>
            <person name="de Vries R.P."/>
            <person name="Dyer P.S."/>
            <person name="Fillinger S."/>
            <person name="Fournier E."/>
            <person name="Gout L."/>
            <person name="Hahn M."/>
            <person name="Kohn L."/>
            <person name="Lapalu N."/>
            <person name="Plummer K.M."/>
            <person name="Pradier J.M."/>
            <person name="Quevillon E."/>
            <person name="Sharon A."/>
            <person name="Simon A."/>
            <person name="ten Have A."/>
            <person name="Tudzynski B."/>
            <person name="Tudzynski P."/>
            <person name="Wincker P."/>
            <person name="Andrew M."/>
            <person name="Anthouard V."/>
            <person name="Beever R.E."/>
            <person name="Beffa R."/>
            <person name="Benoit I."/>
            <person name="Bouzid O."/>
            <person name="Brault B."/>
            <person name="Chen Z."/>
            <person name="Choquer M."/>
            <person name="Collemare J."/>
            <person name="Cotton P."/>
            <person name="Danchin E.G."/>
            <person name="Da Silva C."/>
            <person name="Gautier A."/>
            <person name="Giraud C."/>
            <person name="Giraud T."/>
            <person name="Gonzalez C."/>
            <person name="Grossetete S."/>
            <person name="Guldener U."/>
            <person name="Henrissat B."/>
            <person name="Howlett B.J."/>
            <person name="Kodira C."/>
            <person name="Kretschmer M."/>
            <person name="Lappartient A."/>
            <person name="Leroch M."/>
            <person name="Levis C."/>
            <person name="Mauceli E."/>
            <person name="Neuveglise C."/>
            <person name="Oeser B."/>
            <person name="Pearson M."/>
            <person name="Poulain J."/>
            <person name="Poussereau N."/>
            <person name="Quesneville H."/>
            <person name="Rascle C."/>
            <person name="Schumacher J."/>
            <person name="Segurens B."/>
            <person name="Sexton A."/>
            <person name="Silva E."/>
            <person name="Sirven C."/>
            <person name="Soanes D.M."/>
            <person name="Talbot N.J."/>
            <person name="Templeton M."/>
            <person name="Yandava C."/>
            <person name="Yarden O."/>
            <person name="Zeng Q."/>
            <person name="Rollins J.A."/>
            <person name="Lebrun M.H."/>
            <person name="Dickman M."/>
        </authorList>
    </citation>
    <scope>NUCLEOTIDE SEQUENCE [LARGE SCALE GENOMIC DNA]</scope>
    <source>
        <strain evidence="2">T4</strain>
    </source>
</reference>
<dbReference type="Proteomes" id="UP000008177">
    <property type="component" value="Unplaced contigs"/>
</dbReference>
<dbReference type="STRING" id="999810.G2YIY7"/>
<proteinExistence type="predicted"/>
<evidence type="ECO:0000313" key="2">
    <source>
        <dbReference type="Proteomes" id="UP000008177"/>
    </source>
</evidence>
<dbReference type="HOGENOM" id="CLU_2849443_0_0_1"/>
<dbReference type="InParanoid" id="G2YIY7"/>